<organism evidence="1 2">
    <name type="scientific">Vibrio aerogenes CECT 7868</name>
    <dbReference type="NCBI Taxonomy" id="1216006"/>
    <lineage>
        <taxon>Bacteria</taxon>
        <taxon>Pseudomonadati</taxon>
        <taxon>Pseudomonadota</taxon>
        <taxon>Gammaproteobacteria</taxon>
        <taxon>Vibrionales</taxon>
        <taxon>Vibrionaceae</taxon>
        <taxon>Vibrio</taxon>
    </lineage>
</organism>
<keyword evidence="2" id="KW-1185">Reference proteome</keyword>
<reference evidence="1 2" key="1">
    <citation type="submission" date="2016-11" db="EMBL/GenBank/DDBJ databases">
        <authorList>
            <person name="Jaros S."/>
            <person name="Januszkiewicz K."/>
            <person name="Wedrychowicz H."/>
        </authorList>
    </citation>
    <scope>NUCLEOTIDE SEQUENCE [LARGE SCALE GENOMIC DNA]</scope>
    <source>
        <strain evidence="1 2">CECT 7868</strain>
    </source>
</reference>
<name>A0A1M5YF68_9VIBR</name>
<dbReference type="STRING" id="1216006.VA7868_01688"/>
<proteinExistence type="predicted"/>
<dbReference type="Proteomes" id="UP000184608">
    <property type="component" value="Unassembled WGS sequence"/>
</dbReference>
<protein>
    <submittedName>
        <fullName evidence="1">Uncharacterized protein</fullName>
    </submittedName>
</protein>
<dbReference type="AlphaFoldDB" id="A0A1M5YF68"/>
<evidence type="ECO:0000313" key="1">
    <source>
        <dbReference type="EMBL" id="SHI10711.1"/>
    </source>
</evidence>
<sequence length="222" mass="25797">MEYNVTDIAKRMIDVLFDHSLDAGFWDGMLSVPVDLGYLAYGYFDTDSYHERSVGKERIIRAISNGILQPRHIVRTVEIIFEIFNQYVPEKIQTQTSSHIVGAISGRVITNHLIFRNFSQRLAIQGETFFSARGGRLGAVLLIGGMAERCLYKARELRDENPEVYYALYPHYYDLLYFMLEASLSPFVEALNVYHHEGQPAFNQILRIIYDEIQRREQQQVY</sequence>
<accession>A0A1M5YF68</accession>
<gene>
    <name evidence="1" type="ORF">VA7868_01688</name>
</gene>
<evidence type="ECO:0000313" key="2">
    <source>
        <dbReference type="Proteomes" id="UP000184608"/>
    </source>
</evidence>
<dbReference type="EMBL" id="FQXZ01000015">
    <property type="protein sequence ID" value="SHI10711.1"/>
    <property type="molecule type" value="Genomic_DNA"/>
</dbReference>